<dbReference type="OrthoDB" id="94870at2759"/>
<organism evidence="2 3">
    <name type="scientific">Phytophthora nicotianae P1569</name>
    <dbReference type="NCBI Taxonomy" id="1317065"/>
    <lineage>
        <taxon>Eukaryota</taxon>
        <taxon>Sar</taxon>
        <taxon>Stramenopiles</taxon>
        <taxon>Oomycota</taxon>
        <taxon>Peronosporomycetes</taxon>
        <taxon>Peronosporales</taxon>
        <taxon>Peronosporaceae</taxon>
        <taxon>Phytophthora</taxon>
    </lineage>
</organism>
<dbReference type="Proteomes" id="UP000018721">
    <property type="component" value="Unassembled WGS sequence"/>
</dbReference>
<feature type="coiled-coil region" evidence="1">
    <location>
        <begin position="184"/>
        <end position="211"/>
    </location>
</feature>
<reference evidence="2 3" key="1">
    <citation type="submission" date="2013-11" db="EMBL/GenBank/DDBJ databases">
        <title>The Genome Sequence of Phytophthora parasitica P1569.</title>
        <authorList>
            <consortium name="The Broad Institute Genomics Platform"/>
            <person name="Russ C."/>
            <person name="Tyler B."/>
            <person name="Panabieres F."/>
            <person name="Shan W."/>
            <person name="Tripathy S."/>
            <person name="Grunwald N."/>
            <person name="Machado M."/>
            <person name="Johnson C.S."/>
            <person name="Arredondo F."/>
            <person name="Hong C."/>
            <person name="Coffey M."/>
            <person name="Young S.K."/>
            <person name="Zeng Q."/>
            <person name="Gargeya S."/>
            <person name="Fitzgerald M."/>
            <person name="Abouelleil A."/>
            <person name="Alvarado L."/>
            <person name="Chapman S.B."/>
            <person name="Gainer-Dewar J."/>
            <person name="Goldberg J."/>
            <person name="Griggs A."/>
            <person name="Gujja S."/>
            <person name="Hansen M."/>
            <person name="Howarth C."/>
            <person name="Imamovic A."/>
            <person name="Ireland A."/>
            <person name="Larimer J."/>
            <person name="McCowan C."/>
            <person name="Murphy C."/>
            <person name="Pearson M."/>
            <person name="Poon T.W."/>
            <person name="Priest M."/>
            <person name="Roberts A."/>
            <person name="Saif S."/>
            <person name="Shea T."/>
            <person name="Sykes S."/>
            <person name="Wortman J."/>
            <person name="Nusbaum C."/>
            <person name="Birren B."/>
        </authorList>
    </citation>
    <scope>NUCLEOTIDE SEQUENCE [LARGE SCALE GENOMIC DNA]</scope>
    <source>
        <strain evidence="2 3">P1569</strain>
    </source>
</reference>
<evidence type="ECO:0000313" key="3">
    <source>
        <dbReference type="Proteomes" id="UP000018721"/>
    </source>
</evidence>
<protein>
    <submittedName>
        <fullName evidence="2">Uncharacterized protein</fullName>
    </submittedName>
</protein>
<sequence length="345" mass="38734">MVKTLPVIISKRIHKFSQRQWFSRKYSIGEHLSSDLAQTIFPRCAFTTSPAMATGIDFEVEGTTTFGSLPDESFRYLLSLKSEKINLWLENRTSKKQWQSGFLSKEEYVTTANAFVDASAADYISCFKQCLDCSVDETQESQRKLVSLKGDTFQLEMNIKIRLLRSFRNVSYVFKLEPVAVELIDILASKLKDQQEELEKLRSRVDETERVVLYAESTTWTDAMLRWEPLNSGNFVLSADSTSITIVIPGLYAISVLVSHVPVENSTAGAISLQKNGIVIQRAAAGSVVHYCRYNNSQQYASHRTSTSLMSMVQVKADESIEVLCSGTSYITDTASYLTVIRIGS</sequence>
<dbReference type="eggNOG" id="ENOG502SVAP">
    <property type="taxonomic scope" value="Eukaryota"/>
</dbReference>
<comment type="caution">
    <text evidence="2">The sequence shown here is derived from an EMBL/GenBank/DDBJ whole genome shotgun (WGS) entry which is preliminary data.</text>
</comment>
<proteinExistence type="predicted"/>
<evidence type="ECO:0000256" key="1">
    <source>
        <dbReference type="SAM" id="Coils"/>
    </source>
</evidence>
<accession>V9FRN5</accession>
<dbReference type="EMBL" id="ANIZ01000547">
    <property type="protein sequence ID" value="ETI54165.1"/>
    <property type="molecule type" value="Genomic_DNA"/>
</dbReference>
<name>V9FRN5_PHYNI</name>
<keyword evidence="3" id="KW-1185">Reference proteome</keyword>
<gene>
    <name evidence="2" type="ORF">F443_02976</name>
</gene>
<dbReference type="HOGENOM" id="CLU_073729_0_0_1"/>
<evidence type="ECO:0000313" key="2">
    <source>
        <dbReference type="EMBL" id="ETI54165.1"/>
    </source>
</evidence>
<keyword evidence="1" id="KW-0175">Coiled coil</keyword>
<dbReference type="AlphaFoldDB" id="V9FRN5"/>